<comment type="caution">
    <text evidence="2">The sequence shown here is derived from an EMBL/GenBank/DDBJ whole genome shotgun (WGS) entry which is preliminary data.</text>
</comment>
<name>A0A317X6R3_9EURO</name>
<sequence length="185" mass="20935">MQGDRASLVFAFFCFLSADDDGSCDGIIFRPNPAVGLSLGWMGCDLVINLPILTFFSDFFILFIYFIYLFVELVYMTSFSYSGPQTPESDGIGIGDSKFMTAWFVLGSRRFLPFHLSSNLPSLDTYGVGPQSLLIYLRTRVRKDYLSIYLDSISAENVTKYPLIASNCYFYPKEKEINMVGRNRG</sequence>
<reference evidence="2 3" key="1">
    <citation type="submission" date="2016-12" db="EMBL/GenBank/DDBJ databases">
        <title>The genomes of Aspergillus section Nigri reveals drivers in fungal speciation.</title>
        <authorList>
            <consortium name="DOE Joint Genome Institute"/>
            <person name="Vesth T.C."/>
            <person name="Nybo J."/>
            <person name="Theobald S."/>
            <person name="Brandl J."/>
            <person name="Frisvad J.C."/>
            <person name="Nielsen K.F."/>
            <person name="Lyhne E.K."/>
            <person name="Kogle M.E."/>
            <person name="Kuo A."/>
            <person name="Riley R."/>
            <person name="Clum A."/>
            <person name="Nolan M."/>
            <person name="Lipzen A."/>
            <person name="Salamov A."/>
            <person name="Henrissat B."/>
            <person name="Wiebenga A."/>
            <person name="De Vries R.P."/>
            <person name="Grigoriev I.V."/>
            <person name="Mortensen U.H."/>
            <person name="Andersen M.R."/>
            <person name="Baker S.E."/>
        </authorList>
    </citation>
    <scope>NUCLEOTIDE SEQUENCE [LARGE SCALE GENOMIC DNA]</scope>
    <source>
        <strain evidence="2 3">CBS 115572</strain>
    </source>
</reference>
<protein>
    <submittedName>
        <fullName evidence="2">Uncharacterized protein</fullName>
    </submittedName>
</protein>
<feature type="transmembrane region" description="Helical" evidence="1">
    <location>
        <begin position="48"/>
        <end position="71"/>
    </location>
</feature>
<dbReference type="Proteomes" id="UP000246702">
    <property type="component" value="Unassembled WGS sequence"/>
</dbReference>
<dbReference type="GeneID" id="37109099"/>
<evidence type="ECO:0000313" key="2">
    <source>
        <dbReference type="EMBL" id="PWY94316.1"/>
    </source>
</evidence>
<organism evidence="2 3">
    <name type="scientific">Aspergillus sclerotioniger CBS 115572</name>
    <dbReference type="NCBI Taxonomy" id="1450535"/>
    <lineage>
        <taxon>Eukaryota</taxon>
        <taxon>Fungi</taxon>
        <taxon>Dikarya</taxon>
        <taxon>Ascomycota</taxon>
        <taxon>Pezizomycotina</taxon>
        <taxon>Eurotiomycetes</taxon>
        <taxon>Eurotiomycetidae</taxon>
        <taxon>Eurotiales</taxon>
        <taxon>Aspergillaceae</taxon>
        <taxon>Aspergillus</taxon>
        <taxon>Aspergillus subgen. Circumdati</taxon>
    </lineage>
</organism>
<gene>
    <name evidence="2" type="ORF">BO94DRAFT_328502</name>
</gene>
<proteinExistence type="predicted"/>
<keyword evidence="1" id="KW-1133">Transmembrane helix</keyword>
<keyword evidence="1" id="KW-0812">Transmembrane</keyword>
<keyword evidence="3" id="KW-1185">Reference proteome</keyword>
<dbReference type="EMBL" id="MSFK01000005">
    <property type="protein sequence ID" value="PWY94316.1"/>
    <property type="molecule type" value="Genomic_DNA"/>
</dbReference>
<accession>A0A317X6R3</accession>
<dbReference type="RefSeq" id="XP_025471077.1">
    <property type="nucleotide sequence ID" value="XM_025606956.1"/>
</dbReference>
<keyword evidence="1" id="KW-0472">Membrane</keyword>
<evidence type="ECO:0000256" key="1">
    <source>
        <dbReference type="SAM" id="Phobius"/>
    </source>
</evidence>
<dbReference type="AlphaFoldDB" id="A0A317X6R3"/>
<evidence type="ECO:0000313" key="3">
    <source>
        <dbReference type="Proteomes" id="UP000246702"/>
    </source>
</evidence>